<dbReference type="GO" id="GO:0016740">
    <property type="term" value="F:transferase activity"/>
    <property type="evidence" value="ECO:0007669"/>
    <property type="project" value="UniProtKB-KW"/>
</dbReference>
<dbReference type="OrthoDB" id="9762705at2"/>
<accession>A0A0G2Z7Z0</accession>
<organism evidence="1 2">
    <name type="scientific">Kosmotoga pacifica</name>
    <dbReference type="NCBI Taxonomy" id="1330330"/>
    <lineage>
        <taxon>Bacteria</taxon>
        <taxon>Thermotogati</taxon>
        <taxon>Thermotogota</taxon>
        <taxon>Thermotogae</taxon>
        <taxon>Kosmotogales</taxon>
        <taxon>Kosmotogaceae</taxon>
        <taxon>Kosmotoga</taxon>
    </lineage>
</organism>
<keyword evidence="2" id="KW-1185">Reference proteome</keyword>
<dbReference type="PATRIC" id="fig|1330330.3.peg.1564"/>
<dbReference type="AlphaFoldDB" id="A0A0G2Z7Z0"/>
<dbReference type="KEGG" id="kpf:IX53_07725"/>
<dbReference type="RefSeq" id="WP_047754855.1">
    <property type="nucleotide sequence ID" value="NZ_CAJUHA010000017.1"/>
</dbReference>
<proteinExistence type="predicted"/>
<dbReference type="Proteomes" id="UP000035159">
    <property type="component" value="Chromosome"/>
</dbReference>
<evidence type="ECO:0000313" key="1">
    <source>
        <dbReference type="EMBL" id="AKI97720.1"/>
    </source>
</evidence>
<sequence length="449" mass="51970">MNIGLAHYRVGETDGVSLEMEKWRKVLEKMGHKVFFISGTPDYGEIYIPEMSFHSERFKKIERNAYKELSDYANAEEFKEDILREAGVIEEKLTRVIKENNIELLVPNNILSLGVALPVAIAFTRVIKKLKLKAIAHNHDFYWEREVLSKPTCDFVKECLEEYYPPKDVNIKQVVINEIAKKELFKRKGLDSTVVPNVFDFDQPLWKSDEFNQDLREKLGISPNDIVFLQATRVTDRKAIELAIEVVGEVSRRRQELYGTLYDGREFTPNDRIVMLMPGLIETATNYVEFLKKVAVDENVEIIWCNQIMGAERHDSAGEKMYSLWDMYVVADMITYPSILEGWGNQFLEGLFAKKNMIVFEYPVYLTDIKPLGFEVISLGAQYAERKGTGYVEIPREKIIEAANEAIKLLKDEKEYIRRVEKNFAIGQQHLSYRTLGNKLKEIISSFNS</sequence>
<dbReference type="Gene3D" id="3.40.50.2000">
    <property type="entry name" value="Glycogen Phosphorylase B"/>
    <property type="match status" value="1"/>
</dbReference>
<dbReference type="PANTHER" id="PTHR12526">
    <property type="entry name" value="GLYCOSYLTRANSFERASE"/>
    <property type="match status" value="1"/>
</dbReference>
<evidence type="ECO:0000313" key="2">
    <source>
        <dbReference type="Proteomes" id="UP000035159"/>
    </source>
</evidence>
<reference evidence="1 2" key="1">
    <citation type="submission" date="2015-04" db="EMBL/GenBank/DDBJ databases">
        <title>Complete Genome Sequence of Kosmotoga pacifica SLHLJ1.</title>
        <authorList>
            <person name="Jiang L.J."/>
            <person name="Shao Z.Z."/>
            <person name="Jebbar M."/>
        </authorList>
    </citation>
    <scope>NUCLEOTIDE SEQUENCE [LARGE SCALE GENOMIC DNA]</scope>
    <source>
        <strain evidence="1 2">SLHLJ1</strain>
    </source>
</reference>
<protein>
    <submittedName>
        <fullName evidence="1">Glycosyl transferase family 1</fullName>
    </submittedName>
</protein>
<gene>
    <name evidence="1" type="ORF">IX53_07725</name>
</gene>
<dbReference type="SUPFAM" id="SSF53756">
    <property type="entry name" value="UDP-Glycosyltransferase/glycogen phosphorylase"/>
    <property type="match status" value="1"/>
</dbReference>
<dbReference type="STRING" id="1330330.IX53_07725"/>
<keyword evidence="1" id="KW-0808">Transferase</keyword>
<name>A0A0G2Z7Z0_9BACT</name>
<dbReference type="EMBL" id="CP011232">
    <property type="protein sequence ID" value="AKI97720.1"/>
    <property type="molecule type" value="Genomic_DNA"/>
</dbReference>
<dbReference type="PANTHER" id="PTHR12526:SF628">
    <property type="entry name" value="MANNOSYLGLUCOSYLGLYCERATE SYNTHASE"/>
    <property type="match status" value="1"/>
</dbReference>